<dbReference type="HOGENOM" id="CLU_2726378_0_0_1"/>
<reference evidence="1" key="1">
    <citation type="submission" date="2015-04" db="UniProtKB">
        <authorList>
            <consortium name="EnsemblPlants"/>
        </authorList>
    </citation>
    <scope>IDENTIFICATION</scope>
</reference>
<evidence type="ECO:0000313" key="2">
    <source>
        <dbReference type="Proteomes" id="UP000026962"/>
    </source>
</evidence>
<keyword evidence="2" id="KW-1185">Reference proteome</keyword>
<reference evidence="1" key="2">
    <citation type="submission" date="2018-05" db="EMBL/GenBank/DDBJ databases">
        <title>OpunRS2 (Oryza punctata Reference Sequence Version 2).</title>
        <authorList>
            <person name="Zhang J."/>
            <person name="Kudrna D."/>
            <person name="Lee S."/>
            <person name="Talag J."/>
            <person name="Welchert J."/>
            <person name="Wing R.A."/>
        </authorList>
    </citation>
    <scope>NUCLEOTIDE SEQUENCE [LARGE SCALE GENOMIC DNA]</scope>
</reference>
<dbReference type="Proteomes" id="UP000026962">
    <property type="component" value="Chromosome 12"/>
</dbReference>
<protein>
    <submittedName>
        <fullName evidence="1">Uncharacterized protein</fullName>
    </submittedName>
</protein>
<name>A0A0E0MMI2_ORYPU</name>
<dbReference type="AlphaFoldDB" id="A0A0E0MMI2"/>
<dbReference type="Gramene" id="OPUNC12G11080.3">
    <property type="protein sequence ID" value="OPUNC12G11080.3"/>
    <property type="gene ID" value="OPUNC12G11080"/>
</dbReference>
<evidence type="ECO:0000313" key="1">
    <source>
        <dbReference type="EnsemblPlants" id="OPUNC12G11080.3"/>
    </source>
</evidence>
<proteinExistence type="predicted"/>
<organism evidence="1">
    <name type="scientific">Oryza punctata</name>
    <name type="common">Red rice</name>
    <dbReference type="NCBI Taxonomy" id="4537"/>
    <lineage>
        <taxon>Eukaryota</taxon>
        <taxon>Viridiplantae</taxon>
        <taxon>Streptophyta</taxon>
        <taxon>Embryophyta</taxon>
        <taxon>Tracheophyta</taxon>
        <taxon>Spermatophyta</taxon>
        <taxon>Magnoliopsida</taxon>
        <taxon>Liliopsida</taxon>
        <taxon>Poales</taxon>
        <taxon>Poaceae</taxon>
        <taxon>BOP clade</taxon>
        <taxon>Oryzoideae</taxon>
        <taxon>Oryzeae</taxon>
        <taxon>Oryzinae</taxon>
        <taxon>Oryza</taxon>
    </lineage>
</organism>
<dbReference type="EnsemblPlants" id="OPUNC12G11080.3">
    <property type="protein sequence ID" value="OPUNC12G11080.3"/>
    <property type="gene ID" value="OPUNC12G11080"/>
</dbReference>
<accession>A0A0E0MMI2</accession>
<sequence>MPKRDDKVRQPQQKKHGNKTFGHLCAEAYIASRCLTPLVQLTRDVVGGRDFFQGFPSCFRAKQLCRMCLLMPL</sequence>